<keyword evidence="2" id="KW-1185">Reference proteome</keyword>
<dbReference type="Proteomes" id="UP000646827">
    <property type="component" value="Unassembled WGS sequence"/>
</dbReference>
<accession>A0A8H7S805</accession>
<gene>
    <name evidence="1" type="ORF">INT45_012890</name>
</gene>
<dbReference type="EMBL" id="JAEPRB010000045">
    <property type="protein sequence ID" value="KAG2224321.1"/>
    <property type="molecule type" value="Genomic_DNA"/>
</dbReference>
<reference evidence="1 2" key="1">
    <citation type="submission" date="2020-12" db="EMBL/GenBank/DDBJ databases">
        <title>Metabolic potential, ecology and presence of endohyphal bacteria is reflected in genomic diversity of Mucoromycotina.</title>
        <authorList>
            <person name="Muszewska A."/>
            <person name="Okrasinska A."/>
            <person name="Steczkiewicz K."/>
            <person name="Drgas O."/>
            <person name="Orlowska M."/>
            <person name="Perlinska-Lenart U."/>
            <person name="Aleksandrzak-Piekarczyk T."/>
            <person name="Szatraj K."/>
            <person name="Zielenkiewicz U."/>
            <person name="Pilsyk S."/>
            <person name="Malc E."/>
            <person name="Mieczkowski P."/>
            <person name="Kruszewska J.S."/>
            <person name="Biernat P."/>
            <person name="Pawlowska J."/>
        </authorList>
    </citation>
    <scope>NUCLEOTIDE SEQUENCE [LARGE SCALE GENOMIC DNA]</scope>
    <source>
        <strain evidence="1 2">CBS 142.35</strain>
    </source>
</reference>
<protein>
    <submittedName>
        <fullName evidence="1">Uncharacterized protein</fullName>
    </submittedName>
</protein>
<organism evidence="1 2">
    <name type="scientific">Circinella minor</name>
    <dbReference type="NCBI Taxonomy" id="1195481"/>
    <lineage>
        <taxon>Eukaryota</taxon>
        <taxon>Fungi</taxon>
        <taxon>Fungi incertae sedis</taxon>
        <taxon>Mucoromycota</taxon>
        <taxon>Mucoromycotina</taxon>
        <taxon>Mucoromycetes</taxon>
        <taxon>Mucorales</taxon>
        <taxon>Lichtheimiaceae</taxon>
        <taxon>Circinella</taxon>
    </lineage>
</organism>
<dbReference type="OrthoDB" id="2243804at2759"/>
<evidence type="ECO:0000313" key="2">
    <source>
        <dbReference type="Proteomes" id="UP000646827"/>
    </source>
</evidence>
<name>A0A8H7S805_9FUNG</name>
<evidence type="ECO:0000313" key="1">
    <source>
        <dbReference type="EMBL" id="KAG2224321.1"/>
    </source>
</evidence>
<proteinExistence type="predicted"/>
<dbReference type="AlphaFoldDB" id="A0A8H7S805"/>
<sequence length="71" mass="7915">MTLVAIFSMVNASVIPSLEPRATTDDKCSKFNDPRVESLCEAACKEYGKETDYILGQCGRKGICECKEYEQ</sequence>
<comment type="caution">
    <text evidence="1">The sequence shown here is derived from an EMBL/GenBank/DDBJ whole genome shotgun (WGS) entry which is preliminary data.</text>
</comment>